<reference evidence="5" key="1">
    <citation type="submission" date="2018-06" db="EMBL/GenBank/DDBJ databases">
        <authorList>
            <person name="Zhirakovskaya E."/>
        </authorList>
    </citation>
    <scope>NUCLEOTIDE SEQUENCE</scope>
</reference>
<gene>
    <name evidence="5" type="ORF">MNBD_GAMMA02-1216</name>
</gene>
<dbReference type="AlphaFoldDB" id="A0A3B0W3C9"/>
<name>A0A3B0W3C9_9ZZZZ</name>
<evidence type="ECO:0000256" key="3">
    <source>
        <dbReference type="ARBA" id="ARBA00022833"/>
    </source>
</evidence>
<feature type="domain" description="RanBP2-type" evidence="4">
    <location>
        <begin position="85"/>
        <end position="104"/>
    </location>
</feature>
<keyword evidence="1" id="KW-0479">Metal-binding</keyword>
<organism evidence="5">
    <name type="scientific">hydrothermal vent metagenome</name>
    <dbReference type="NCBI Taxonomy" id="652676"/>
    <lineage>
        <taxon>unclassified sequences</taxon>
        <taxon>metagenomes</taxon>
        <taxon>ecological metagenomes</taxon>
    </lineage>
</organism>
<dbReference type="Pfam" id="PF24463">
    <property type="entry name" value="DUF7577"/>
    <property type="match status" value="1"/>
</dbReference>
<proteinExistence type="predicted"/>
<accession>A0A3B0W3C9</accession>
<evidence type="ECO:0000256" key="1">
    <source>
        <dbReference type="ARBA" id="ARBA00022723"/>
    </source>
</evidence>
<dbReference type="InterPro" id="IPR001876">
    <property type="entry name" value="Znf_RanBP2"/>
</dbReference>
<sequence length="112" mass="12700">MKKVFVDEMIVWVVQAKLALEDADIPCFIKNEFSGNLAGEVPFTETWPELWIHRDDDHAQAKTLLQPLRDNRTAHEQTTSTLSDWTCSQCGERNEGNFSLCWSCGVVLTVAD</sequence>
<protein>
    <recommendedName>
        <fullName evidence="4">RanBP2-type domain-containing protein</fullName>
    </recommendedName>
</protein>
<evidence type="ECO:0000256" key="2">
    <source>
        <dbReference type="ARBA" id="ARBA00022771"/>
    </source>
</evidence>
<dbReference type="Pfam" id="PF09413">
    <property type="entry name" value="DUF2007"/>
    <property type="match status" value="1"/>
</dbReference>
<evidence type="ECO:0000259" key="4">
    <source>
        <dbReference type="PROSITE" id="PS01358"/>
    </source>
</evidence>
<dbReference type="GO" id="GO:0008270">
    <property type="term" value="F:zinc ion binding"/>
    <property type="evidence" value="ECO:0007669"/>
    <property type="project" value="UniProtKB-KW"/>
</dbReference>
<evidence type="ECO:0000313" key="5">
    <source>
        <dbReference type="EMBL" id="VAW46933.1"/>
    </source>
</evidence>
<keyword evidence="3" id="KW-0862">Zinc</keyword>
<keyword evidence="2" id="KW-0863">Zinc-finger</keyword>
<dbReference type="InterPro" id="IPR055999">
    <property type="entry name" value="DUF7577"/>
</dbReference>
<dbReference type="InterPro" id="IPR018551">
    <property type="entry name" value="DUF2007"/>
</dbReference>
<dbReference type="EMBL" id="UOFA01000312">
    <property type="protein sequence ID" value="VAW46933.1"/>
    <property type="molecule type" value="Genomic_DNA"/>
</dbReference>
<dbReference type="PROSITE" id="PS01358">
    <property type="entry name" value="ZF_RANBP2_1"/>
    <property type="match status" value="1"/>
</dbReference>